<sequence length="273" mass="29994">MTLDPHRKDFSLSRILLATDLTANSDAAIDYAKVLARTFHSLVLIVHIIDNVLPTEPATTMSPPEILRIRNTKRKNLLRVKTKLSGAGIQTRVILYEGHPVNSILVMLARHRKADLLVVTANHDLTKAELTAQALLEDVLPAYQCSLFVVGVRANEYGLPAGLASVLYVETGLDDVSVLASSYSQAFAEKAGAVLYTLQLGLEWPLSEGVGETESTTNREAALQNVVDVIEAHNADILICSLSQKKNLVQQEQLHLIKDLIMRIRFPVLILST</sequence>
<dbReference type="Gene3D" id="3.40.50.12370">
    <property type="match status" value="1"/>
</dbReference>
<dbReference type="Proteomes" id="UP000584867">
    <property type="component" value="Unassembled WGS sequence"/>
</dbReference>
<comment type="similarity">
    <text evidence="1">Belongs to the universal stress protein A family.</text>
</comment>
<dbReference type="AlphaFoldDB" id="A0A7W7ZMD9"/>
<proteinExistence type="inferred from homology"/>
<dbReference type="SUPFAM" id="SSF52402">
    <property type="entry name" value="Adenine nucleotide alpha hydrolases-like"/>
    <property type="match status" value="1"/>
</dbReference>
<dbReference type="CDD" id="cd00293">
    <property type="entry name" value="USP-like"/>
    <property type="match status" value="1"/>
</dbReference>
<reference evidence="3 4" key="1">
    <citation type="submission" date="2020-08" db="EMBL/GenBank/DDBJ databases">
        <title>Genomic Encyclopedia of Type Strains, Phase IV (KMG-V): Genome sequencing to study the core and pangenomes of soil and plant-associated prokaryotes.</title>
        <authorList>
            <person name="Whitman W."/>
        </authorList>
    </citation>
    <scope>NUCLEOTIDE SEQUENCE [LARGE SCALE GENOMIC DNA]</scope>
    <source>
        <strain evidence="3 4">X5P3</strain>
    </source>
</reference>
<name>A0A7W7ZMD9_9BACT</name>
<evidence type="ECO:0000313" key="3">
    <source>
        <dbReference type="EMBL" id="MBB5061871.1"/>
    </source>
</evidence>
<gene>
    <name evidence="3" type="ORF">HDF15_000196</name>
</gene>
<dbReference type="RefSeq" id="WP_184252406.1">
    <property type="nucleotide sequence ID" value="NZ_JACHIO010000001.1"/>
</dbReference>
<dbReference type="InterPro" id="IPR006016">
    <property type="entry name" value="UspA"/>
</dbReference>
<evidence type="ECO:0000259" key="2">
    <source>
        <dbReference type="Pfam" id="PF00582"/>
    </source>
</evidence>
<dbReference type="EMBL" id="JACHIO010000001">
    <property type="protein sequence ID" value="MBB5061871.1"/>
    <property type="molecule type" value="Genomic_DNA"/>
</dbReference>
<dbReference type="Pfam" id="PF00582">
    <property type="entry name" value="Usp"/>
    <property type="match status" value="1"/>
</dbReference>
<organism evidence="3 4">
    <name type="scientific">Granulicella mallensis</name>
    <dbReference type="NCBI Taxonomy" id="940614"/>
    <lineage>
        <taxon>Bacteria</taxon>
        <taxon>Pseudomonadati</taxon>
        <taxon>Acidobacteriota</taxon>
        <taxon>Terriglobia</taxon>
        <taxon>Terriglobales</taxon>
        <taxon>Acidobacteriaceae</taxon>
        <taxon>Granulicella</taxon>
    </lineage>
</organism>
<evidence type="ECO:0000313" key="4">
    <source>
        <dbReference type="Proteomes" id="UP000584867"/>
    </source>
</evidence>
<protein>
    <submittedName>
        <fullName evidence="3">Nucleotide-binding universal stress UspA family protein</fullName>
    </submittedName>
</protein>
<dbReference type="PANTHER" id="PTHR46268:SF23">
    <property type="entry name" value="UNIVERSAL STRESS PROTEIN A-RELATED"/>
    <property type="match status" value="1"/>
</dbReference>
<feature type="domain" description="UspA" evidence="2">
    <location>
        <begin position="14"/>
        <end position="123"/>
    </location>
</feature>
<dbReference type="PANTHER" id="PTHR46268">
    <property type="entry name" value="STRESS RESPONSE PROTEIN NHAX"/>
    <property type="match status" value="1"/>
</dbReference>
<comment type="caution">
    <text evidence="3">The sequence shown here is derived from an EMBL/GenBank/DDBJ whole genome shotgun (WGS) entry which is preliminary data.</text>
</comment>
<accession>A0A7W7ZMD9</accession>
<evidence type="ECO:0000256" key="1">
    <source>
        <dbReference type="ARBA" id="ARBA00008791"/>
    </source>
</evidence>